<name>A0A167W919_9EURO</name>
<evidence type="ECO:0000313" key="2">
    <source>
        <dbReference type="EMBL" id="KZZ88545.1"/>
    </source>
</evidence>
<dbReference type="OrthoDB" id="5598843at2759"/>
<comment type="caution">
    <text evidence="2">The sequence shown here is derived from an EMBL/GenBank/DDBJ whole genome shotgun (WGS) entry which is preliminary data.</text>
</comment>
<dbReference type="VEuPathDB" id="FungiDB:AAP_04868"/>
<accession>A0A167W919</accession>
<gene>
    <name evidence="2" type="ORF">AAP_04868</name>
</gene>
<sequence length="192" mass="21641">MMSGVPSDRWRGGGRGGYDPSRPRGPRHQGGGLSRDRSGVNHIPADISGGDASQGHDRHMPRSQGSYHQQLMGQGNHHHHHRPPPLAPPHHHYQHHHHHHQQQQHHSWKPGSHGSHFQEHHVPVRNFNAAEARNVLKQAFNNSGSVSLYRTPLTPSTKGNPWGSRANCMANGKDFFMELRKQVFALQQDRPM</sequence>
<feature type="compositionally biased region" description="Basic residues" evidence="1">
    <location>
        <begin position="76"/>
        <end position="108"/>
    </location>
</feature>
<keyword evidence="3" id="KW-1185">Reference proteome</keyword>
<evidence type="ECO:0000313" key="3">
    <source>
        <dbReference type="Proteomes" id="UP000242877"/>
    </source>
</evidence>
<evidence type="ECO:0000256" key="1">
    <source>
        <dbReference type="SAM" id="MobiDB-lite"/>
    </source>
</evidence>
<feature type="compositionally biased region" description="Polar residues" evidence="1">
    <location>
        <begin position="63"/>
        <end position="73"/>
    </location>
</feature>
<reference evidence="2 3" key="1">
    <citation type="journal article" date="2016" name="Genome Biol. Evol.">
        <title>Divergent and convergent evolution of fungal pathogenicity.</title>
        <authorList>
            <person name="Shang Y."/>
            <person name="Xiao G."/>
            <person name="Zheng P."/>
            <person name="Cen K."/>
            <person name="Zhan S."/>
            <person name="Wang C."/>
        </authorList>
    </citation>
    <scope>NUCLEOTIDE SEQUENCE [LARGE SCALE GENOMIC DNA]</scope>
    <source>
        <strain evidence="2 3">ARSEF 7405</strain>
    </source>
</reference>
<organism evidence="2 3">
    <name type="scientific">Ascosphaera apis ARSEF 7405</name>
    <dbReference type="NCBI Taxonomy" id="392613"/>
    <lineage>
        <taxon>Eukaryota</taxon>
        <taxon>Fungi</taxon>
        <taxon>Dikarya</taxon>
        <taxon>Ascomycota</taxon>
        <taxon>Pezizomycotina</taxon>
        <taxon>Eurotiomycetes</taxon>
        <taxon>Eurotiomycetidae</taxon>
        <taxon>Onygenales</taxon>
        <taxon>Ascosphaeraceae</taxon>
        <taxon>Ascosphaera</taxon>
    </lineage>
</organism>
<proteinExistence type="predicted"/>
<feature type="region of interest" description="Disordered" evidence="1">
    <location>
        <begin position="1"/>
        <end position="116"/>
    </location>
</feature>
<dbReference type="AlphaFoldDB" id="A0A167W919"/>
<dbReference type="EMBL" id="AZGZ01000025">
    <property type="protein sequence ID" value="KZZ88545.1"/>
    <property type="molecule type" value="Genomic_DNA"/>
</dbReference>
<protein>
    <submittedName>
        <fullName evidence="2">Uncharacterized protein</fullName>
    </submittedName>
</protein>
<dbReference type="Proteomes" id="UP000242877">
    <property type="component" value="Unassembled WGS sequence"/>
</dbReference>